<dbReference type="InterPro" id="IPR017900">
    <property type="entry name" value="4Fe4S_Fe_S_CS"/>
</dbReference>
<reference evidence="10 11" key="1">
    <citation type="submission" date="2017-03" db="EMBL/GenBank/DDBJ databases">
        <authorList>
            <person name="Afonso C.L."/>
            <person name="Miller P.J."/>
            <person name="Scott M.A."/>
            <person name="Spackman E."/>
            <person name="Goraichik I."/>
            <person name="Dimitrov K.M."/>
            <person name="Suarez D.L."/>
            <person name="Swayne D.E."/>
        </authorList>
    </citation>
    <scope>NUCLEOTIDE SEQUENCE [LARGE SCALE GENOMIC DNA]</scope>
    <source>
        <strain evidence="10">PRJEB14757</strain>
    </source>
</reference>
<evidence type="ECO:0000256" key="4">
    <source>
        <dbReference type="ARBA" id="ARBA00022643"/>
    </source>
</evidence>
<accession>A0A1W1HB64</accession>
<dbReference type="Pfam" id="PF00881">
    <property type="entry name" value="Nitroreductase"/>
    <property type="match status" value="1"/>
</dbReference>
<dbReference type="AlphaFoldDB" id="A0A1W1HB64"/>
<dbReference type="PROSITE" id="PS00198">
    <property type="entry name" value="4FE4S_FER_1"/>
    <property type="match status" value="1"/>
</dbReference>
<evidence type="ECO:0000259" key="9">
    <source>
        <dbReference type="PROSITE" id="PS51379"/>
    </source>
</evidence>
<dbReference type="PANTHER" id="PTHR43673">
    <property type="entry name" value="NAD(P)H NITROREDUCTASE YDGI-RELATED"/>
    <property type="match status" value="1"/>
</dbReference>
<dbReference type="GO" id="GO:0046872">
    <property type="term" value="F:metal ion binding"/>
    <property type="evidence" value="ECO:0007669"/>
    <property type="project" value="UniProtKB-KW"/>
</dbReference>
<sequence length="272" mass="30501">MSLISIDIEKCVKDSICAAECPVKIIDLKNGFPEIMSGGEVFCINCGHCVAVCPTAAISHKKVTPEDCLEIREDLKIETEQAEQFFRQRRSIRTYKKKPVEKELLEKAITLASHAPSGHNRQPVNWHVIYDREELVSLCAHVIDWMKWMIKEQPETATFFGLEMIVQGYEAGVDLITRDTPHLILAHGHQKSLAAQPACIIAMTWLELSLPSFGLGGCWCGFFNSAAMFWPPLQKALGLPEGHMSYGAMMVGYPKYAYHRMPPRNAPKITGL</sequence>
<dbReference type="CDD" id="cd02143">
    <property type="entry name" value="nitroreductase_FeS-like"/>
    <property type="match status" value="1"/>
</dbReference>
<comment type="cofactor">
    <cofactor evidence="1">
        <name>FMN</name>
        <dbReference type="ChEBI" id="CHEBI:58210"/>
    </cofactor>
</comment>
<dbReference type="GO" id="GO:0051536">
    <property type="term" value="F:iron-sulfur cluster binding"/>
    <property type="evidence" value="ECO:0007669"/>
    <property type="project" value="UniProtKB-KW"/>
</dbReference>
<dbReference type="InterPro" id="IPR000415">
    <property type="entry name" value="Nitroreductase-like"/>
</dbReference>
<keyword evidence="11" id="KW-1185">Reference proteome</keyword>
<dbReference type="Gene3D" id="3.40.109.10">
    <property type="entry name" value="NADH Oxidase"/>
    <property type="match status" value="1"/>
</dbReference>
<dbReference type="Gene3D" id="3.30.70.20">
    <property type="match status" value="1"/>
</dbReference>
<dbReference type="RefSeq" id="WP_080806693.1">
    <property type="nucleotide sequence ID" value="NZ_LT828554.1"/>
</dbReference>
<proteinExistence type="inferred from homology"/>
<evidence type="ECO:0000313" key="11">
    <source>
        <dbReference type="Proteomes" id="UP000191931"/>
    </source>
</evidence>
<protein>
    <submittedName>
        <fullName evidence="10">Putative Nitroreductase family protein (NADH dehydrogenase/NAD(P)H nitroreductase)</fullName>
    </submittedName>
</protein>
<dbReference type="InterPro" id="IPR017896">
    <property type="entry name" value="4Fe4S_Fe-S-bd"/>
</dbReference>
<evidence type="ECO:0000256" key="8">
    <source>
        <dbReference type="ARBA" id="ARBA00023014"/>
    </source>
</evidence>
<evidence type="ECO:0000256" key="1">
    <source>
        <dbReference type="ARBA" id="ARBA00001917"/>
    </source>
</evidence>
<dbReference type="STRING" id="1246637.MTBBW1_1890016"/>
<dbReference type="InterPro" id="IPR029479">
    <property type="entry name" value="Nitroreductase"/>
</dbReference>
<keyword evidence="4" id="KW-0288">FMN</keyword>
<feature type="domain" description="4Fe-4S ferredoxin-type" evidence="9">
    <location>
        <begin position="2"/>
        <end position="30"/>
    </location>
</feature>
<keyword evidence="8" id="KW-0411">Iron-sulfur</keyword>
<feature type="domain" description="4Fe-4S ferredoxin-type" evidence="9">
    <location>
        <begin position="31"/>
        <end position="63"/>
    </location>
</feature>
<keyword evidence="3" id="KW-0285">Flavoprotein</keyword>
<evidence type="ECO:0000256" key="3">
    <source>
        <dbReference type="ARBA" id="ARBA00022630"/>
    </source>
</evidence>
<gene>
    <name evidence="10" type="ORF">MTBBW1_1890016</name>
</gene>
<evidence type="ECO:0000256" key="7">
    <source>
        <dbReference type="ARBA" id="ARBA00023004"/>
    </source>
</evidence>
<keyword evidence="5" id="KW-0479">Metal-binding</keyword>
<dbReference type="SUPFAM" id="SSF54862">
    <property type="entry name" value="4Fe-4S ferredoxins"/>
    <property type="match status" value="1"/>
</dbReference>
<dbReference type="PANTHER" id="PTHR43673:SF2">
    <property type="entry name" value="NITROREDUCTASE"/>
    <property type="match status" value="1"/>
</dbReference>
<evidence type="ECO:0000256" key="5">
    <source>
        <dbReference type="ARBA" id="ARBA00022723"/>
    </source>
</evidence>
<dbReference type="Proteomes" id="UP000191931">
    <property type="component" value="Unassembled WGS sequence"/>
</dbReference>
<name>A0A1W1HB64_9BACT</name>
<evidence type="ECO:0000256" key="2">
    <source>
        <dbReference type="ARBA" id="ARBA00007118"/>
    </source>
</evidence>
<dbReference type="PROSITE" id="PS51379">
    <property type="entry name" value="4FE4S_FER_2"/>
    <property type="match status" value="2"/>
</dbReference>
<dbReference type="OrthoDB" id="368873at2"/>
<dbReference type="SUPFAM" id="SSF55469">
    <property type="entry name" value="FMN-dependent nitroreductase-like"/>
    <property type="match status" value="1"/>
</dbReference>
<comment type="similarity">
    <text evidence="2">Belongs to the nitroreductase family.</text>
</comment>
<evidence type="ECO:0000256" key="6">
    <source>
        <dbReference type="ARBA" id="ARBA00023002"/>
    </source>
</evidence>
<dbReference type="Pfam" id="PF13187">
    <property type="entry name" value="Fer4_9"/>
    <property type="match status" value="1"/>
</dbReference>
<dbReference type="GO" id="GO:0016491">
    <property type="term" value="F:oxidoreductase activity"/>
    <property type="evidence" value="ECO:0007669"/>
    <property type="project" value="UniProtKB-KW"/>
</dbReference>
<evidence type="ECO:0000313" key="10">
    <source>
        <dbReference type="EMBL" id="SLM29618.1"/>
    </source>
</evidence>
<keyword evidence="7" id="KW-0408">Iron</keyword>
<keyword evidence="6" id="KW-0560">Oxidoreductase</keyword>
<organism evidence="10 11">
    <name type="scientific">Desulfamplus magnetovallimortis</name>
    <dbReference type="NCBI Taxonomy" id="1246637"/>
    <lineage>
        <taxon>Bacteria</taxon>
        <taxon>Pseudomonadati</taxon>
        <taxon>Thermodesulfobacteriota</taxon>
        <taxon>Desulfobacteria</taxon>
        <taxon>Desulfobacterales</taxon>
        <taxon>Desulfobacteraceae</taxon>
        <taxon>Desulfamplus</taxon>
    </lineage>
</organism>
<dbReference type="EMBL" id="FWEV01000100">
    <property type="protein sequence ID" value="SLM29618.1"/>
    <property type="molecule type" value="Genomic_DNA"/>
</dbReference>